<comment type="pathway">
    <text evidence="2">Porphyrin-containing compound metabolism; protoporphyrin-IX biosynthesis; coproporphyrinogen-III from 5-aminolevulinate: step 2/4.</text>
</comment>
<dbReference type="Pfam" id="PF03900">
    <property type="entry name" value="Porphobil_deamC"/>
    <property type="match status" value="1"/>
</dbReference>
<evidence type="ECO:0000256" key="7">
    <source>
        <dbReference type="ARBA" id="ARBA00048169"/>
    </source>
</evidence>
<comment type="miscellaneous">
    <text evidence="8">The porphobilinogen subunits are added to the dipyrromethane group.</text>
</comment>
<name>A0A285NEJ6_9AQUI</name>
<feature type="domain" description="Porphobilinogen deaminase C-terminal" evidence="10">
    <location>
        <begin position="224"/>
        <end position="292"/>
    </location>
</feature>
<keyword evidence="12" id="KW-1185">Reference proteome</keyword>
<feature type="modified residue" description="S-(dipyrrolylmethanemethyl)cysteine" evidence="8">
    <location>
        <position position="239"/>
    </location>
</feature>
<dbReference type="RefSeq" id="WP_097000261.1">
    <property type="nucleotide sequence ID" value="NZ_OBEI01000003.1"/>
</dbReference>
<comment type="catalytic activity">
    <reaction evidence="7 8">
        <text>4 porphobilinogen + H2O = hydroxymethylbilane + 4 NH4(+)</text>
        <dbReference type="Rhea" id="RHEA:13185"/>
        <dbReference type="ChEBI" id="CHEBI:15377"/>
        <dbReference type="ChEBI" id="CHEBI:28938"/>
        <dbReference type="ChEBI" id="CHEBI:57845"/>
        <dbReference type="ChEBI" id="CHEBI:58126"/>
        <dbReference type="EC" id="2.5.1.61"/>
    </reaction>
</comment>
<dbReference type="PIRSF" id="PIRSF001438">
    <property type="entry name" value="4pyrrol_synth_OHMeBilane_synth"/>
    <property type="match status" value="1"/>
</dbReference>
<evidence type="ECO:0000256" key="5">
    <source>
        <dbReference type="ARBA" id="ARBA00022679"/>
    </source>
</evidence>
<dbReference type="NCBIfam" id="TIGR00212">
    <property type="entry name" value="hemC"/>
    <property type="match status" value="1"/>
</dbReference>
<keyword evidence="5 8" id="KW-0808">Transferase</keyword>
<evidence type="ECO:0000256" key="6">
    <source>
        <dbReference type="ARBA" id="ARBA00023244"/>
    </source>
</evidence>
<comment type="function">
    <text evidence="1 8">Tetrapolymerization of the monopyrrole PBG into the hydroxymethylbilane pre-uroporphyrinogen in several discrete steps.</text>
</comment>
<evidence type="ECO:0000256" key="3">
    <source>
        <dbReference type="ARBA" id="ARBA00005638"/>
    </source>
</evidence>
<dbReference type="PRINTS" id="PR00151">
    <property type="entry name" value="PORPHBDMNASE"/>
</dbReference>
<protein>
    <recommendedName>
        <fullName evidence="8">Porphobilinogen deaminase</fullName>
        <shortName evidence="8">PBG</shortName>
        <ecNumber evidence="8">2.5.1.61</ecNumber>
    </recommendedName>
    <alternativeName>
        <fullName evidence="8">Hydroxymethylbilane synthase</fullName>
        <shortName evidence="8">HMBS</shortName>
    </alternativeName>
    <alternativeName>
        <fullName evidence="8">Pre-uroporphyrinogen synthase</fullName>
    </alternativeName>
</protein>
<keyword evidence="6 8" id="KW-0627">Porphyrin biosynthesis</keyword>
<organism evidence="11 12">
    <name type="scientific">Persephonella hydrogeniphila</name>
    <dbReference type="NCBI Taxonomy" id="198703"/>
    <lineage>
        <taxon>Bacteria</taxon>
        <taxon>Pseudomonadati</taxon>
        <taxon>Aquificota</taxon>
        <taxon>Aquificia</taxon>
        <taxon>Aquificales</taxon>
        <taxon>Hydrogenothermaceae</taxon>
        <taxon>Persephonella</taxon>
    </lineage>
</organism>
<evidence type="ECO:0000313" key="11">
    <source>
        <dbReference type="EMBL" id="SNZ07922.1"/>
    </source>
</evidence>
<evidence type="ECO:0000256" key="8">
    <source>
        <dbReference type="HAMAP-Rule" id="MF_00260"/>
    </source>
</evidence>
<dbReference type="Gene3D" id="3.40.190.10">
    <property type="entry name" value="Periplasmic binding protein-like II"/>
    <property type="match status" value="2"/>
</dbReference>
<feature type="domain" description="Porphobilinogen deaminase N-terminal" evidence="9">
    <location>
        <begin position="3"/>
        <end position="210"/>
    </location>
</feature>
<sequence length="308" mass="34720">MRIRIGTRKSKLALWQANFIAEQLKKHFPDIEIELVKIVTKGDKILDVPLAKVGGKGLFVKEIEEAMLRKEIDIAVHSLKDVPTYFPEGLGLVAITEREDPRDAFLSVRYSSIDDMPEGAVLGTSSLRRKAQIMMKRKNLVIEDLRGNVDTRIRKLEEGQYDGIILAYAGLKRLGFQDRVKQIFEPDYMIPAVAQGFLGIEARLDDEKTKEIVSVLNHKESEIRAKAERAFLKTLEGGCQVPLAGYSEIVDGKLRITGFVSDLEGKRFFKDSMEGTPDKPEELGEKLAQKLLDMGAREVLEEIYKGEN</sequence>
<dbReference type="GO" id="GO:0004418">
    <property type="term" value="F:hydroxymethylbilane synthase activity"/>
    <property type="evidence" value="ECO:0007669"/>
    <property type="project" value="UniProtKB-UniRule"/>
</dbReference>
<dbReference type="InterPro" id="IPR022417">
    <property type="entry name" value="Porphobilin_deaminase_N"/>
</dbReference>
<accession>A0A285NEJ6</accession>
<dbReference type="InterPro" id="IPR022419">
    <property type="entry name" value="Porphobilin_deaminase_cofac_BS"/>
</dbReference>
<dbReference type="GO" id="GO:0006782">
    <property type="term" value="P:protoporphyrinogen IX biosynthetic process"/>
    <property type="evidence" value="ECO:0007669"/>
    <property type="project" value="UniProtKB-UniRule"/>
</dbReference>
<dbReference type="EMBL" id="OBEI01000003">
    <property type="protein sequence ID" value="SNZ07922.1"/>
    <property type="molecule type" value="Genomic_DNA"/>
</dbReference>
<dbReference type="InterPro" id="IPR036803">
    <property type="entry name" value="Porphobilinogen_deaminase_C_sf"/>
</dbReference>
<reference evidence="12" key="1">
    <citation type="submission" date="2017-09" db="EMBL/GenBank/DDBJ databases">
        <authorList>
            <person name="Varghese N."/>
            <person name="Submissions S."/>
        </authorList>
    </citation>
    <scope>NUCLEOTIDE SEQUENCE [LARGE SCALE GENOMIC DNA]</scope>
    <source>
        <strain evidence="12">DSM 15103</strain>
    </source>
</reference>
<dbReference type="HAMAP" id="MF_00260">
    <property type="entry name" value="Porphobil_deam"/>
    <property type="match status" value="1"/>
</dbReference>
<dbReference type="AlphaFoldDB" id="A0A285NEJ6"/>
<dbReference type="Gene3D" id="3.30.160.40">
    <property type="entry name" value="Porphobilinogen deaminase, C-terminal domain"/>
    <property type="match status" value="1"/>
</dbReference>
<dbReference type="Pfam" id="PF01379">
    <property type="entry name" value="Porphobil_deam"/>
    <property type="match status" value="1"/>
</dbReference>
<dbReference type="CDD" id="cd13646">
    <property type="entry name" value="PBP2_EcHMBS_like"/>
    <property type="match status" value="1"/>
</dbReference>
<evidence type="ECO:0000256" key="4">
    <source>
        <dbReference type="ARBA" id="ARBA00011245"/>
    </source>
</evidence>
<dbReference type="OrthoDB" id="9810298at2"/>
<evidence type="ECO:0000259" key="9">
    <source>
        <dbReference type="Pfam" id="PF01379"/>
    </source>
</evidence>
<evidence type="ECO:0000256" key="1">
    <source>
        <dbReference type="ARBA" id="ARBA00002869"/>
    </source>
</evidence>
<dbReference type="PANTHER" id="PTHR11557:SF0">
    <property type="entry name" value="PORPHOBILINOGEN DEAMINASE"/>
    <property type="match status" value="1"/>
</dbReference>
<dbReference type="FunFam" id="3.40.190.10:FF:000004">
    <property type="entry name" value="Porphobilinogen deaminase"/>
    <property type="match status" value="1"/>
</dbReference>
<dbReference type="PROSITE" id="PS00533">
    <property type="entry name" value="PORPHOBILINOGEN_DEAM"/>
    <property type="match status" value="1"/>
</dbReference>
<evidence type="ECO:0000259" key="10">
    <source>
        <dbReference type="Pfam" id="PF03900"/>
    </source>
</evidence>
<comment type="subunit">
    <text evidence="4 8">Monomer.</text>
</comment>
<dbReference type="InterPro" id="IPR000860">
    <property type="entry name" value="HemC"/>
</dbReference>
<dbReference type="FunFam" id="3.40.190.10:FF:000005">
    <property type="entry name" value="Porphobilinogen deaminase"/>
    <property type="match status" value="1"/>
</dbReference>
<dbReference type="GO" id="GO:0005737">
    <property type="term" value="C:cytoplasm"/>
    <property type="evidence" value="ECO:0007669"/>
    <property type="project" value="UniProtKB-UniRule"/>
</dbReference>
<gene>
    <name evidence="8" type="primary">hemC</name>
    <name evidence="11" type="ORF">SAMN06265182_1091</name>
</gene>
<comment type="cofactor">
    <cofactor evidence="8">
        <name>dipyrromethane</name>
        <dbReference type="ChEBI" id="CHEBI:60342"/>
    </cofactor>
    <text evidence="8">Binds 1 dipyrromethane group covalently.</text>
</comment>
<dbReference type="SUPFAM" id="SSF53850">
    <property type="entry name" value="Periplasmic binding protein-like II"/>
    <property type="match status" value="1"/>
</dbReference>
<dbReference type="SUPFAM" id="SSF54782">
    <property type="entry name" value="Porphobilinogen deaminase (hydroxymethylbilane synthase), C-terminal domain"/>
    <property type="match status" value="1"/>
</dbReference>
<dbReference type="Proteomes" id="UP000219036">
    <property type="component" value="Unassembled WGS sequence"/>
</dbReference>
<dbReference type="EC" id="2.5.1.61" evidence="8"/>
<dbReference type="PANTHER" id="PTHR11557">
    <property type="entry name" value="PORPHOBILINOGEN DEAMINASE"/>
    <property type="match status" value="1"/>
</dbReference>
<dbReference type="InterPro" id="IPR022418">
    <property type="entry name" value="Porphobilinogen_deaminase_C"/>
</dbReference>
<evidence type="ECO:0000256" key="2">
    <source>
        <dbReference type="ARBA" id="ARBA00004735"/>
    </source>
</evidence>
<proteinExistence type="inferred from homology"/>
<dbReference type="FunFam" id="3.30.160.40:FF:000002">
    <property type="entry name" value="Porphobilinogen deaminase"/>
    <property type="match status" value="1"/>
</dbReference>
<comment type="similarity">
    <text evidence="3 8">Belongs to the HMBS family.</text>
</comment>
<evidence type="ECO:0000313" key="12">
    <source>
        <dbReference type="Proteomes" id="UP000219036"/>
    </source>
</evidence>